<dbReference type="GeneID" id="37003997"/>
<dbReference type="VEuPathDB" id="FungiDB:CXQ87_003997"/>
<dbReference type="PANTHER" id="PTHR28232">
    <property type="entry name" value="TRANSCRIPTIONAL REGULATORY PROTEIN RXT2"/>
    <property type="match status" value="1"/>
</dbReference>
<comment type="caution">
    <text evidence="3">The sequence shown here is derived from an EMBL/GenBank/DDBJ whole genome shotgun (WGS) entry which is preliminary data.</text>
</comment>
<sequence>MLDNRSLDVISKFKSAVLTKVHESENTATVSSSNRGRKLRHGAKQQSMKTKIVDYDGSGRLVITNNKFERSFHRRKMRWSEFYGASNVELDDPEPESAESDGSSDSSDLEDDENDENLFDVMRISEILAPLGHPSEVVTHPAISKTFKSSCLPTLASEFIELIEVEQNTLNHLNKLLRVLNGEDWFYLLEEHLGLPSYDHGLDESEPKNDGSTIVQDTEVGVAQEPSDRQETSENKKNATGENFDGEDPFFALPRSLAKYEDFQKPRFDDSDPEQAEKLEAVQQDLTNYLQLSIQRQQEYIKNLTTIRNGIVKADRYRNDLQRWGKEMSERKN</sequence>
<accession>A0A2V1AFX2</accession>
<dbReference type="GO" id="GO:0005829">
    <property type="term" value="C:cytosol"/>
    <property type="evidence" value="ECO:0007669"/>
    <property type="project" value="TreeGrafter"/>
</dbReference>
<feature type="region of interest" description="Disordered" evidence="1">
    <location>
        <begin position="27"/>
        <end position="48"/>
    </location>
</feature>
<evidence type="ECO:0000256" key="1">
    <source>
        <dbReference type="SAM" id="MobiDB-lite"/>
    </source>
</evidence>
<keyword evidence="4" id="KW-1185">Reference proteome</keyword>
<dbReference type="RefSeq" id="XP_025337073.1">
    <property type="nucleotide sequence ID" value="XM_025482455.1"/>
</dbReference>
<dbReference type="EMBL" id="PKFP01000004">
    <property type="protein sequence ID" value="PVH16133.1"/>
    <property type="molecule type" value="Genomic_DNA"/>
</dbReference>
<protein>
    <recommendedName>
        <fullName evidence="2">Transcriptional regulatory protein RXT2 N-terminal domain-containing protein</fullName>
    </recommendedName>
</protein>
<feature type="region of interest" description="Disordered" evidence="1">
    <location>
        <begin position="219"/>
        <end position="246"/>
    </location>
</feature>
<dbReference type="InterPro" id="IPR039602">
    <property type="entry name" value="Rxt2"/>
</dbReference>
<name>A0A2V1AFX2_9ASCO</name>
<dbReference type="InterPro" id="IPR013904">
    <property type="entry name" value="RXT2_N"/>
</dbReference>
<dbReference type="Pfam" id="PF08595">
    <property type="entry name" value="RXT2_N"/>
    <property type="match status" value="1"/>
</dbReference>
<dbReference type="AlphaFoldDB" id="A0A2V1AFX2"/>
<evidence type="ECO:0000313" key="4">
    <source>
        <dbReference type="Proteomes" id="UP000244406"/>
    </source>
</evidence>
<proteinExistence type="predicted"/>
<organism evidence="3 4">
    <name type="scientific">Candidozyma duobushaemuli</name>
    <dbReference type="NCBI Taxonomy" id="1231522"/>
    <lineage>
        <taxon>Eukaryota</taxon>
        <taxon>Fungi</taxon>
        <taxon>Dikarya</taxon>
        <taxon>Ascomycota</taxon>
        <taxon>Saccharomycotina</taxon>
        <taxon>Pichiomycetes</taxon>
        <taxon>Metschnikowiaceae</taxon>
        <taxon>Candidozyma</taxon>
    </lineage>
</organism>
<feature type="region of interest" description="Disordered" evidence="1">
    <location>
        <begin position="88"/>
        <end position="113"/>
    </location>
</feature>
<dbReference type="PANTHER" id="PTHR28232:SF1">
    <property type="entry name" value="TRANSCRIPTIONAL REGULATORY PROTEIN RXT2"/>
    <property type="match status" value="1"/>
</dbReference>
<feature type="domain" description="Transcriptional regulatory protein RXT2 N-terminal" evidence="2">
    <location>
        <begin position="33"/>
        <end position="183"/>
    </location>
</feature>
<reference evidence="3 4" key="1">
    <citation type="submission" date="2017-12" db="EMBL/GenBank/DDBJ databases">
        <title>Genome Sequence of the Amphotericin B-resistant Candida duobushaemulonii strain, B09383.</title>
        <authorList>
            <person name="Chow N.A."/>
            <person name="Gade L."/>
            <person name="Batra D."/>
            <person name="Rowe L.A."/>
            <person name="Loparev V.N."/>
            <person name="Litvintseva A.P."/>
        </authorList>
    </citation>
    <scope>NUCLEOTIDE SEQUENCE [LARGE SCALE GENOMIC DNA]</scope>
    <source>
        <strain evidence="3 4">B09383</strain>
    </source>
</reference>
<dbReference type="GO" id="GO:0033698">
    <property type="term" value="C:Rpd3L complex"/>
    <property type="evidence" value="ECO:0007669"/>
    <property type="project" value="TreeGrafter"/>
</dbReference>
<feature type="compositionally biased region" description="Basic and acidic residues" evidence="1">
    <location>
        <begin position="226"/>
        <end position="239"/>
    </location>
</feature>
<evidence type="ECO:0000313" key="3">
    <source>
        <dbReference type="EMBL" id="PVH16133.1"/>
    </source>
</evidence>
<evidence type="ECO:0000259" key="2">
    <source>
        <dbReference type="Pfam" id="PF08595"/>
    </source>
</evidence>
<feature type="compositionally biased region" description="Acidic residues" evidence="1">
    <location>
        <begin position="89"/>
        <end position="99"/>
    </location>
</feature>
<gene>
    <name evidence="3" type="ORF">CXQ87_003997</name>
</gene>
<dbReference type="Proteomes" id="UP000244406">
    <property type="component" value="Unassembled WGS sequence"/>
</dbReference>